<organism evidence="1 2">
    <name type="scientific">Mitsuokella multacida</name>
    <dbReference type="NCBI Taxonomy" id="52226"/>
    <lineage>
        <taxon>Bacteria</taxon>
        <taxon>Bacillati</taxon>
        <taxon>Bacillota</taxon>
        <taxon>Negativicutes</taxon>
        <taxon>Selenomonadales</taxon>
        <taxon>Selenomonadaceae</taxon>
        <taxon>Mitsuokella</taxon>
    </lineage>
</organism>
<accession>A0A414NUI1</accession>
<feature type="non-terminal residue" evidence="1">
    <location>
        <position position="1"/>
    </location>
</feature>
<name>A0A414NUI1_9FIRM</name>
<protein>
    <submittedName>
        <fullName evidence="1">Processing of HyaA and HyaB protein</fullName>
    </submittedName>
</protein>
<gene>
    <name evidence="1" type="ORF">DW674_10885</name>
</gene>
<evidence type="ECO:0000313" key="1">
    <source>
        <dbReference type="EMBL" id="RHF50490.1"/>
    </source>
</evidence>
<reference evidence="1 2" key="1">
    <citation type="submission" date="2018-08" db="EMBL/GenBank/DDBJ databases">
        <title>A genome reference for cultivated species of the human gut microbiota.</title>
        <authorList>
            <person name="Zou Y."/>
            <person name="Xue W."/>
            <person name="Luo G."/>
        </authorList>
    </citation>
    <scope>NUCLEOTIDE SEQUENCE [LARGE SCALE GENOMIC DNA]</scope>
    <source>
        <strain evidence="1 2">AM25-21AC</strain>
    </source>
</reference>
<proteinExistence type="predicted"/>
<dbReference type="AlphaFoldDB" id="A0A414NUI1"/>
<sequence>LSATCIMIQYTSRVVNTYFEKR</sequence>
<dbReference type="EMBL" id="QRHE01000015">
    <property type="protein sequence ID" value="RHF50490.1"/>
    <property type="molecule type" value="Genomic_DNA"/>
</dbReference>
<dbReference type="Proteomes" id="UP000283442">
    <property type="component" value="Unassembled WGS sequence"/>
</dbReference>
<comment type="caution">
    <text evidence="1">The sequence shown here is derived from an EMBL/GenBank/DDBJ whole genome shotgun (WGS) entry which is preliminary data.</text>
</comment>
<evidence type="ECO:0000313" key="2">
    <source>
        <dbReference type="Proteomes" id="UP000283442"/>
    </source>
</evidence>